<comment type="similarity">
    <text evidence="2">Belongs to the protease inhibitor I16 (SSI) family.</text>
</comment>
<evidence type="ECO:0000313" key="10">
    <source>
        <dbReference type="Proteomes" id="UP000003111"/>
    </source>
</evidence>
<keyword evidence="6" id="KW-1015">Disulfide bond</keyword>
<dbReference type="InterPro" id="IPR036819">
    <property type="entry name" value="Subtilisin_inhibitor-like_sf"/>
</dbReference>
<keyword evidence="4" id="KW-0646">Protease inhibitor</keyword>
<keyword evidence="5" id="KW-0722">Serine protease inhibitor</keyword>
<feature type="region of interest" description="Disordered" evidence="7">
    <location>
        <begin position="21"/>
        <end position="47"/>
    </location>
</feature>
<accession>E2SCS9</accession>
<keyword evidence="10" id="KW-1185">Reference proteome</keyword>
<dbReference type="Proteomes" id="UP000003111">
    <property type="component" value="Unassembled WGS sequence"/>
</dbReference>
<dbReference type="AlphaFoldDB" id="E2SCS9"/>
<evidence type="ECO:0000256" key="3">
    <source>
        <dbReference type="ARBA" id="ARBA00022525"/>
    </source>
</evidence>
<gene>
    <name evidence="9" type="ORF">HMPREF0063_12241</name>
</gene>
<dbReference type="STRING" id="585531.HMPREF0063_12241"/>
<keyword evidence="3" id="KW-0964">Secreted</keyword>
<evidence type="ECO:0000259" key="8">
    <source>
        <dbReference type="Pfam" id="PF00720"/>
    </source>
</evidence>
<dbReference type="InterPro" id="IPR020054">
    <property type="entry name" value="Prot_inh_SSI_I16_CS"/>
</dbReference>
<reference evidence="9" key="1">
    <citation type="submission" date="2010-08" db="EMBL/GenBank/DDBJ databases">
        <authorList>
            <person name="Muzny D."/>
            <person name="Qin X."/>
            <person name="Buhay C."/>
            <person name="Dugan-Rocha S."/>
            <person name="Ding Y."/>
            <person name="Chen G."/>
            <person name="Hawes A."/>
            <person name="Holder M."/>
            <person name="Jhangiani S."/>
            <person name="Johnson A."/>
            <person name="Khan Z."/>
            <person name="Li Z."/>
            <person name="Liu W."/>
            <person name="Liu X."/>
            <person name="Perez L."/>
            <person name="Shen H."/>
            <person name="Wang Q."/>
            <person name="Watt J."/>
            <person name="Xi L."/>
            <person name="Xin Y."/>
            <person name="Zhou J."/>
            <person name="Deng J."/>
            <person name="Jiang H."/>
            <person name="Liu Y."/>
            <person name="Qu J."/>
            <person name="Song X.-Z."/>
            <person name="Zhang L."/>
            <person name="Villasana D."/>
            <person name="Johnson A."/>
            <person name="Liu J."/>
            <person name="Liyanage D."/>
            <person name="Lorensuhewa L."/>
            <person name="Robinson T."/>
            <person name="Song A."/>
            <person name="Song B.-B."/>
            <person name="Dinh H."/>
            <person name="Thornton R."/>
            <person name="Coyle M."/>
            <person name="Francisco L."/>
            <person name="Jackson L."/>
            <person name="Javaid M."/>
            <person name="Korchina V."/>
            <person name="Kovar C."/>
            <person name="Mata R."/>
            <person name="Mathew T."/>
            <person name="Ngo R."/>
            <person name="Nguyen L."/>
            <person name="Nguyen N."/>
            <person name="Okwuonu G."/>
            <person name="Ongeri F."/>
            <person name="Pham C."/>
            <person name="Simmons D."/>
            <person name="Wilczek-Boney K."/>
            <person name="Hale W."/>
            <person name="Jakkamsetti A."/>
            <person name="Pham P."/>
            <person name="Ruth R."/>
            <person name="San Lucas F."/>
            <person name="Warren J."/>
            <person name="Zhang J."/>
            <person name="Zhao Z."/>
            <person name="Zhou C."/>
            <person name="Zhu D."/>
            <person name="Lee S."/>
            <person name="Bess C."/>
            <person name="Blankenburg K."/>
            <person name="Forbes L."/>
            <person name="Fu Q."/>
            <person name="Gubbala S."/>
            <person name="Hirani K."/>
            <person name="Jayaseelan J.C."/>
            <person name="Lara F."/>
            <person name="Munidasa M."/>
            <person name="Palculict T."/>
            <person name="Patil S."/>
            <person name="Pu L.-L."/>
            <person name="Saada N."/>
            <person name="Tang L."/>
            <person name="Weissenberger G."/>
            <person name="Zhu Y."/>
            <person name="Hemphill L."/>
            <person name="Shang Y."/>
            <person name="Youmans B."/>
            <person name="Ayvaz T."/>
            <person name="Ross M."/>
            <person name="Santibanez J."/>
            <person name="Aqrawi P."/>
            <person name="Gross S."/>
            <person name="Joshi V."/>
            <person name="Fowler G."/>
            <person name="Nazareth L."/>
            <person name="Reid J."/>
            <person name="Worley K."/>
            <person name="Petrosino J."/>
            <person name="Highlander S."/>
            <person name="Gibbs R."/>
        </authorList>
    </citation>
    <scope>NUCLEOTIDE SEQUENCE [LARGE SCALE GENOMIC DNA]</scope>
    <source>
        <strain evidence="9">DSM 15272</strain>
    </source>
</reference>
<dbReference type="RefSeq" id="WP_007077333.1">
    <property type="nucleotide sequence ID" value="NZ_CM001024.1"/>
</dbReference>
<organism evidence="9 10">
    <name type="scientific">Aeromicrobium marinum DSM 15272</name>
    <dbReference type="NCBI Taxonomy" id="585531"/>
    <lineage>
        <taxon>Bacteria</taxon>
        <taxon>Bacillati</taxon>
        <taxon>Actinomycetota</taxon>
        <taxon>Actinomycetes</taxon>
        <taxon>Propionibacteriales</taxon>
        <taxon>Nocardioidaceae</taxon>
        <taxon>Aeromicrobium</taxon>
    </lineage>
</organism>
<evidence type="ECO:0000256" key="5">
    <source>
        <dbReference type="ARBA" id="ARBA00022900"/>
    </source>
</evidence>
<dbReference type="GO" id="GO:0005576">
    <property type="term" value="C:extracellular region"/>
    <property type="evidence" value="ECO:0007669"/>
    <property type="project" value="UniProtKB-SubCell"/>
</dbReference>
<evidence type="ECO:0000256" key="2">
    <source>
        <dbReference type="ARBA" id="ARBA00010472"/>
    </source>
</evidence>
<evidence type="ECO:0000256" key="1">
    <source>
        <dbReference type="ARBA" id="ARBA00004613"/>
    </source>
</evidence>
<dbReference type="OrthoDB" id="3427327at2"/>
<protein>
    <submittedName>
        <fullName evidence="9">Subtilisin inhibitor-like protein</fullName>
    </submittedName>
</protein>
<dbReference type="PROSITE" id="PS00999">
    <property type="entry name" value="SSI"/>
    <property type="match status" value="1"/>
</dbReference>
<feature type="domain" description="Subtilisin inhibitor" evidence="8">
    <location>
        <begin position="48"/>
        <end position="122"/>
    </location>
</feature>
<dbReference type="HOGENOM" id="CLU_121949_1_1_11"/>
<dbReference type="SUPFAM" id="SSF55399">
    <property type="entry name" value="Subtilisin inhibitor"/>
    <property type="match status" value="1"/>
</dbReference>
<dbReference type="GO" id="GO:0004867">
    <property type="term" value="F:serine-type endopeptidase inhibitor activity"/>
    <property type="evidence" value="ECO:0007669"/>
    <property type="project" value="UniProtKB-KW"/>
</dbReference>
<feature type="compositionally biased region" description="Polar residues" evidence="7">
    <location>
        <begin position="36"/>
        <end position="46"/>
    </location>
</feature>
<dbReference type="PROSITE" id="PS51257">
    <property type="entry name" value="PROKAR_LIPOPROTEIN"/>
    <property type="match status" value="1"/>
</dbReference>
<sequence length="149" mass="15218">MRRQAQAGIVLLGLLAGCGSVDDPSPGAEPGPTAADPTSTAGTGTSLRIEVTTDEGAAPRVLTLTCDPAGGEHPQPEQACAALDAAGGEVFDPVGPDEICTMIFGGPQRAEVSGTYRGEPVDAAFSRSNGCEIDRWDTLGTTFFDVPLQ</sequence>
<dbReference type="EMBL" id="ACLF03000006">
    <property type="protein sequence ID" value="EFQ83032.1"/>
    <property type="molecule type" value="Genomic_DNA"/>
</dbReference>
<dbReference type="eggNOG" id="ENOG50333FU">
    <property type="taxonomic scope" value="Bacteria"/>
</dbReference>
<evidence type="ECO:0000256" key="7">
    <source>
        <dbReference type="SAM" id="MobiDB-lite"/>
    </source>
</evidence>
<dbReference type="Gene3D" id="3.30.350.10">
    <property type="entry name" value="Subtilisin inhibitor-like"/>
    <property type="match status" value="1"/>
</dbReference>
<evidence type="ECO:0000313" key="9">
    <source>
        <dbReference type="EMBL" id="EFQ83032.1"/>
    </source>
</evidence>
<proteinExistence type="inferred from homology"/>
<dbReference type="InterPro" id="IPR023549">
    <property type="entry name" value="Subtilisin_inhibitor"/>
</dbReference>
<evidence type="ECO:0000256" key="4">
    <source>
        <dbReference type="ARBA" id="ARBA00022690"/>
    </source>
</evidence>
<comment type="subcellular location">
    <subcellularLocation>
        <location evidence="1">Secreted</location>
    </subcellularLocation>
</comment>
<dbReference type="Pfam" id="PF00720">
    <property type="entry name" value="SSI"/>
    <property type="match status" value="1"/>
</dbReference>
<evidence type="ECO:0000256" key="6">
    <source>
        <dbReference type="ARBA" id="ARBA00023157"/>
    </source>
</evidence>
<comment type="caution">
    <text evidence="9">The sequence shown here is derived from an EMBL/GenBank/DDBJ whole genome shotgun (WGS) entry which is preliminary data.</text>
</comment>
<name>E2SCS9_9ACTN</name>